<dbReference type="PANTHER" id="PTHR16017:SF0">
    <property type="entry name" value="WD REPEAT-CONTAINING PROTEIN 70"/>
    <property type="match status" value="1"/>
</dbReference>
<dbReference type="GO" id="GO:0035861">
    <property type="term" value="C:site of double-strand break"/>
    <property type="evidence" value="ECO:0007669"/>
    <property type="project" value="TreeGrafter"/>
</dbReference>
<keyword evidence="1" id="KW-0853">WD repeat</keyword>
<dbReference type="InterPro" id="IPR051858">
    <property type="entry name" value="WD_repeat_GAD-1"/>
</dbReference>
<dbReference type="AlphaFoldDB" id="A0A0C3PPK7"/>
<organism evidence="3 4">
    <name type="scientific">Tulasnella calospora MUT 4182</name>
    <dbReference type="NCBI Taxonomy" id="1051891"/>
    <lineage>
        <taxon>Eukaryota</taxon>
        <taxon>Fungi</taxon>
        <taxon>Dikarya</taxon>
        <taxon>Basidiomycota</taxon>
        <taxon>Agaricomycotina</taxon>
        <taxon>Agaricomycetes</taxon>
        <taxon>Cantharellales</taxon>
        <taxon>Tulasnellaceae</taxon>
        <taxon>Tulasnella</taxon>
    </lineage>
</organism>
<evidence type="ECO:0000256" key="1">
    <source>
        <dbReference type="ARBA" id="ARBA00022574"/>
    </source>
</evidence>
<keyword evidence="4" id="KW-1185">Reference proteome</keyword>
<reference evidence="4" key="2">
    <citation type="submission" date="2015-01" db="EMBL/GenBank/DDBJ databases">
        <title>Evolutionary Origins and Diversification of the Mycorrhizal Mutualists.</title>
        <authorList>
            <consortium name="DOE Joint Genome Institute"/>
            <consortium name="Mycorrhizal Genomics Consortium"/>
            <person name="Kohler A."/>
            <person name="Kuo A."/>
            <person name="Nagy L.G."/>
            <person name="Floudas D."/>
            <person name="Copeland A."/>
            <person name="Barry K.W."/>
            <person name="Cichocki N."/>
            <person name="Veneault-Fourrey C."/>
            <person name="LaButti K."/>
            <person name="Lindquist E.A."/>
            <person name="Lipzen A."/>
            <person name="Lundell T."/>
            <person name="Morin E."/>
            <person name="Murat C."/>
            <person name="Riley R."/>
            <person name="Ohm R."/>
            <person name="Sun H."/>
            <person name="Tunlid A."/>
            <person name="Henrissat B."/>
            <person name="Grigoriev I.V."/>
            <person name="Hibbett D.S."/>
            <person name="Martin F."/>
        </authorList>
    </citation>
    <scope>NUCLEOTIDE SEQUENCE [LARGE SCALE GENOMIC DNA]</scope>
    <source>
        <strain evidence="4">MUT 4182</strain>
    </source>
</reference>
<keyword evidence="2" id="KW-0677">Repeat</keyword>
<name>A0A0C3PPK7_9AGAM</name>
<accession>A0A0C3PPK7</accession>
<evidence type="ECO:0000256" key="2">
    <source>
        <dbReference type="ARBA" id="ARBA00022737"/>
    </source>
</evidence>
<dbReference type="HOGENOM" id="CLU_2672931_0_0_1"/>
<dbReference type="Proteomes" id="UP000054248">
    <property type="component" value="Unassembled WGS sequence"/>
</dbReference>
<gene>
    <name evidence="3" type="ORF">M407DRAFT_33917</name>
</gene>
<dbReference type="OrthoDB" id="10264376at2759"/>
<dbReference type="PANTHER" id="PTHR16017">
    <property type="entry name" value="GASTRULATION DEFECTIVE PROTEIN 1-RELATED"/>
    <property type="match status" value="1"/>
</dbReference>
<evidence type="ECO:0000313" key="4">
    <source>
        <dbReference type="Proteomes" id="UP000054248"/>
    </source>
</evidence>
<reference evidence="3 4" key="1">
    <citation type="submission" date="2014-04" db="EMBL/GenBank/DDBJ databases">
        <authorList>
            <consortium name="DOE Joint Genome Institute"/>
            <person name="Kuo A."/>
            <person name="Girlanda M."/>
            <person name="Perotto S."/>
            <person name="Kohler A."/>
            <person name="Nagy L.G."/>
            <person name="Floudas D."/>
            <person name="Copeland A."/>
            <person name="Barry K.W."/>
            <person name="Cichocki N."/>
            <person name="Veneault-Fourrey C."/>
            <person name="LaButti K."/>
            <person name="Lindquist E.A."/>
            <person name="Lipzen A."/>
            <person name="Lundell T."/>
            <person name="Morin E."/>
            <person name="Murat C."/>
            <person name="Sun H."/>
            <person name="Tunlid A."/>
            <person name="Henrissat B."/>
            <person name="Grigoriev I.V."/>
            <person name="Hibbett D.S."/>
            <person name="Martin F."/>
            <person name="Nordberg H.P."/>
            <person name="Cantor M.N."/>
            <person name="Hua S.X."/>
        </authorList>
    </citation>
    <scope>NUCLEOTIDE SEQUENCE [LARGE SCALE GENOMIC DNA]</scope>
    <source>
        <strain evidence="3 4">MUT 4182</strain>
    </source>
</reference>
<protein>
    <submittedName>
        <fullName evidence="3">Uncharacterized protein</fullName>
    </submittedName>
</protein>
<dbReference type="EMBL" id="KN823567">
    <property type="protein sequence ID" value="KIO16430.1"/>
    <property type="molecule type" value="Genomic_DNA"/>
</dbReference>
<dbReference type="GO" id="GO:0005634">
    <property type="term" value="C:nucleus"/>
    <property type="evidence" value="ECO:0007669"/>
    <property type="project" value="TreeGrafter"/>
</dbReference>
<dbReference type="STRING" id="1051891.A0A0C3PPK7"/>
<sequence length="75" mass="8340">MPPLHGPGKGGRVGASATQHVVQNLVRDSTRDEDPREALLKYANLAESDPKFTAAWRINQPNPVFQNAEEEEEEE</sequence>
<evidence type="ECO:0000313" key="3">
    <source>
        <dbReference type="EMBL" id="KIO16430.1"/>
    </source>
</evidence>
<proteinExistence type="predicted"/>